<accession>L2GVB7</accession>
<dbReference type="VEuPathDB" id="MicrosporidiaDB:VCUG_00892"/>
<dbReference type="InParanoid" id="L2GVB7"/>
<gene>
    <name evidence="1" type="ORF">VCUG_00892</name>
</gene>
<keyword evidence="2" id="KW-1185">Reference proteome</keyword>
<dbReference type="EMBL" id="GL877415">
    <property type="protein sequence ID" value="ELA47569.1"/>
    <property type="molecule type" value="Genomic_DNA"/>
</dbReference>
<dbReference type="AlphaFoldDB" id="L2GVB7"/>
<sequence>MECYRFSELTSLSFLYLFVHSEYKMVKKYLLIKTINSGKILRTMYFYEYLFFGSFIYSMNSSDTSSEVSRLHGKEVNIELHRTVYDVNEQYSPGNKRIYLLMTEFVSFCAYFRAYTDIIFAYWDKNYVYEHLKILAGLNIKCVENIYRNREKQRANILKQTHALRIVLQNCTRSTISISVGQIEDTIKYILEILQQDIHLLARIDPLNHFMKIHRDYYVNTSIVSSRNQLDSILSPEGLNLYIFRLNINSRLWDDLYANLSLINNSFKTWEKILSHGVQMVLEWADKMKKKALVSKSDEF</sequence>
<name>L2GVB7_VAVCU</name>
<protein>
    <submittedName>
        <fullName evidence="1">Uncharacterized protein</fullName>
    </submittedName>
</protein>
<dbReference type="Proteomes" id="UP000011081">
    <property type="component" value="Unassembled WGS sequence"/>
</dbReference>
<organism evidence="1 2">
    <name type="scientific">Vavraia culicis (isolate floridensis)</name>
    <name type="common">Microsporidian parasite</name>
    <dbReference type="NCBI Taxonomy" id="948595"/>
    <lineage>
        <taxon>Eukaryota</taxon>
        <taxon>Fungi</taxon>
        <taxon>Fungi incertae sedis</taxon>
        <taxon>Microsporidia</taxon>
        <taxon>Pleistophoridae</taxon>
        <taxon>Vavraia</taxon>
    </lineage>
</organism>
<proteinExistence type="predicted"/>
<reference evidence="2" key="1">
    <citation type="submission" date="2011-03" db="EMBL/GenBank/DDBJ databases">
        <title>The genome sequence of Vavraia culicis strain floridensis.</title>
        <authorList>
            <consortium name="The Broad Institute Genome Sequencing Platform"/>
            <person name="Cuomo C."/>
            <person name="Becnel J."/>
            <person name="Sanscrainte N."/>
            <person name="Young S.K."/>
            <person name="Zeng Q."/>
            <person name="Gargeya S."/>
            <person name="Fitzgerald M."/>
            <person name="Haas B."/>
            <person name="Abouelleil A."/>
            <person name="Alvarado L."/>
            <person name="Arachchi H.M."/>
            <person name="Berlin A."/>
            <person name="Chapman S.B."/>
            <person name="Gearin G."/>
            <person name="Goldberg J."/>
            <person name="Griggs A."/>
            <person name="Gujja S."/>
            <person name="Hansen M."/>
            <person name="Heiman D."/>
            <person name="Howarth C."/>
            <person name="Larimer J."/>
            <person name="Lui A."/>
            <person name="MacDonald P.J.P."/>
            <person name="McCowen C."/>
            <person name="Montmayeur A."/>
            <person name="Murphy C."/>
            <person name="Neiman D."/>
            <person name="Pearson M."/>
            <person name="Priest M."/>
            <person name="Roberts A."/>
            <person name="Saif S."/>
            <person name="Shea T."/>
            <person name="Sisk P."/>
            <person name="Stolte C."/>
            <person name="Sykes S."/>
            <person name="Wortman J."/>
            <person name="Nusbaum C."/>
            <person name="Birren B."/>
        </authorList>
    </citation>
    <scope>NUCLEOTIDE SEQUENCE [LARGE SCALE GENOMIC DNA]</scope>
    <source>
        <strain evidence="2">floridensis</strain>
    </source>
</reference>
<dbReference type="HOGENOM" id="CLU_928126_0_0_1"/>
<evidence type="ECO:0000313" key="1">
    <source>
        <dbReference type="EMBL" id="ELA47569.1"/>
    </source>
</evidence>
<evidence type="ECO:0000313" key="2">
    <source>
        <dbReference type="Proteomes" id="UP000011081"/>
    </source>
</evidence>
<dbReference type="RefSeq" id="XP_008073914.1">
    <property type="nucleotide sequence ID" value="XM_008075723.1"/>
</dbReference>
<dbReference type="GeneID" id="19878775"/>